<reference evidence="3" key="3">
    <citation type="submission" date="2015-06" db="UniProtKB">
        <authorList>
            <consortium name="EnsemblMetazoa"/>
        </authorList>
    </citation>
    <scope>IDENTIFICATION</scope>
</reference>
<evidence type="ECO:0000256" key="1">
    <source>
        <dbReference type="ARBA" id="ARBA00011881"/>
    </source>
</evidence>
<dbReference type="Proteomes" id="UP000014760">
    <property type="component" value="Unassembled WGS sequence"/>
</dbReference>
<gene>
    <name evidence="2" type="ORF">CAPTEDRAFT_91103</name>
</gene>
<sequence length="76" mass="8534">KFKAEGLIASTFTPFTEEGEINVEVIPDYADYLLDNGVKSVFVNGVDGEWTSLTSEERKQVIEAWLWIASKSVNNH</sequence>
<evidence type="ECO:0000313" key="4">
    <source>
        <dbReference type="Proteomes" id="UP000014760"/>
    </source>
</evidence>
<reference evidence="2 4" key="2">
    <citation type="journal article" date="2013" name="Nature">
        <title>Insights into bilaterian evolution from three spiralian genomes.</title>
        <authorList>
            <person name="Simakov O."/>
            <person name="Marletaz F."/>
            <person name="Cho S.J."/>
            <person name="Edsinger-Gonzales E."/>
            <person name="Havlak P."/>
            <person name="Hellsten U."/>
            <person name="Kuo D.H."/>
            <person name="Larsson T."/>
            <person name="Lv J."/>
            <person name="Arendt D."/>
            <person name="Savage R."/>
            <person name="Osoegawa K."/>
            <person name="de Jong P."/>
            <person name="Grimwood J."/>
            <person name="Chapman J.A."/>
            <person name="Shapiro H."/>
            <person name="Aerts A."/>
            <person name="Otillar R.P."/>
            <person name="Terry A.Y."/>
            <person name="Boore J.L."/>
            <person name="Grigoriev I.V."/>
            <person name="Lindberg D.R."/>
            <person name="Seaver E.C."/>
            <person name="Weisblat D.A."/>
            <person name="Putnam N.H."/>
            <person name="Rokhsar D.S."/>
        </authorList>
    </citation>
    <scope>NUCLEOTIDE SEQUENCE</scope>
    <source>
        <strain evidence="2 4">I ESC-2004</strain>
    </source>
</reference>
<dbReference type="Pfam" id="PF00701">
    <property type="entry name" value="DHDPS"/>
    <property type="match status" value="1"/>
</dbReference>
<dbReference type="InterPro" id="IPR013785">
    <property type="entry name" value="Aldolase_TIM"/>
</dbReference>
<dbReference type="EMBL" id="AMQN01017713">
    <property type="status" value="NOT_ANNOTATED_CDS"/>
    <property type="molecule type" value="Genomic_DNA"/>
</dbReference>
<reference evidence="4" key="1">
    <citation type="submission" date="2012-12" db="EMBL/GenBank/DDBJ databases">
        <authorList>
            <person name="Hellsten U."/>
            <person name="Grimwood J."/>
            <person name="Chapman J.A."/>
            <person name="Shapiro H."/>
            <person name="Aerts A."/>
            <person name="Otillar R.P."/>
            <person name="Terry A.Y."/>
            <person name="Boore J.L."/>
            <person name="Simakov O."/>
            <person name="Marletaz F."/>
            <person name="Cho S.-J."/>
            <person name="Edsinger-Gonzales E."/>
            <person name="Havlak P."/>
            <person name="Kuo D.-H."/>
            <person name="Larsson T."/>
            <person name="Lv J."/>
            <person name="Arendt D."/>
            <person name="Savage R."/>
            <person name="Osoegawa K."/>
            <person name="de Jong P."/>
            <person name="Lindberg D.R."/>
            <person name="Seaver E.C."/>
            <person name="Weisblat D.A."/>
            <person name="Putnam N.H."/>
            <person name="Grigoriev I.V."/>
            <person name="Rokhsar D.S."/>
        </authorList>
    </citation>
    <scope>NUCLEOTIDE SEQUENCE</scope>
    <source>
        <strain evidence="4">I ESC-2004</strain>
    </source>
</reference>
<dbReference type="PANTHER" id="PTHR12128">
    <property type="entry name" value="DIHYDRODIPICOLINATE SYNTHASE"/>
    <property type="match status" value="1"/>
</dbReference>
<dbReference type="SUPFAM" id="SSF51569">
    <property type="entry name" value="Aldolase"/>
    <property type="match status" value="1"/>
</dbReference>
<comment type="subunit">
    <text evidence="1">Homotetramer.</text>
</comment>
<proteinExistence type="predicted"/>
<keyword evidence="4" id="KW-1185">Reference proteome</keyword>
<feature type="non-terminal residue" evidence="2">
    <location>
        <position position="1"/>
    </location>
</feature>
<dbReference type="OrthoDB" id="191315at2759"/>
<dbReference type="Gene3D" id="3.20.20.70">
    <property type="entry name" value="Aldolase class I"/>
    <property type="match status" value="1"/>
</dbReference>
<accession>R7VJI2</accession>
<dbReference type="EnsemblMetazoa" id="CapteT91103">
    <property type="protein sequence ID" value="CapteP91103"/>
    <property type="gene ID" value="CapteG91103"/>
</dbReference>
<dbReference type="HOGENOM" id="CLU_174143_0_0_1"/>
<dbReference type="EMBL" id="KB293439">
    <property type="protein sequence ID" value="ELU15950.1"/>
    <property type="molecule type" value="Genomic_DNA"/>
</dbReference>
<organism evidence="2">
    <name type="scientific">Capitella teleta</name>
    <name type="common">Polychaete worm</name>
    <dbReference type="NCBI Taxonomy" id="283909"/>
    <lineage>
        <taxon>Eukaryota</taxon>
        <taxon>Metazoa</taxon>
        <taxon>Spiralia</taxon>
        <taxon>Lophotrochozoa</taxon>
        <taxon>Annelida</taxon>
        <taxon>Polychaeta</taxon>
        <taxon>Sedentaria</taxon>
        <taxon>Scolecida</taxon>
        <taxon>Capitellidae</taxon>
        <taxon>Capitella</taxon>
    </lineage>
</organism>
<dbReference type="InterPro" id="IPR002220">
    <property type="entry name" value="DapA-like"/>
</dbReference>
<dbReference type="GO" id="GO:0016829">
    <property type="term" value="F:lyase activity"/>
    <property type="evidence" value="ECO:0007669"/>
    <property type="project" value="InterPro"/>
</dbReference>
<evidence type="ECO:0000313" key="2">
    <source>
        <dbReference type="EMBL" id="ELU15950.1"/>
    </source>
</evidence>
<protein>
    <recommendedName>
        <fullName evidence="5">Dihydrodipicolinate synthase family protein</fullName>
    </recommendedName>
</protein>
<evidence type="ECO:0000313" key="3">
    <source>
        <dbReference type="EnsemblMetazoa" id="CapteP91103"/>
    </source>
</evidence>
<name>R7VJI2_CAPTE</name>
<evidence type="ECO:0008006" key="5">
    <source>
        <dbReference type="Google" id="ProtNLM"/>
    </source>
</evidence>
<dbReference type="AlphaFoldDB" id="R7VJI2"/>